<name>A0A0B0EKS2_9BACT</name>
<evidence type="ECO:0000256" key="6">
    <source>
        <dbReference type="ARBA" id="ARBA00022692"/>
    </source>
</evidence>
<proteinExistence type="inferred from homology"/>
<dbReference type="PROSITE" id="PS52015">
    <property type="entry name" value="TONB_CTD"/>
    <property type="match status" value="1"/>
</dbReference>
<evidence type="ECO:0000256" key="1">
    <source>
        <dbReference type="ARBA" id="ARBA00004383"/>
    </source>
</evidence>
<keyword evidence="6" id="KW-0812">Transmembrane</keyword>
<reference evidence="11 12" key="1">
    <citation type="submission" date="2014-10" db="EMBL/GenBank/DDBJ databases">
        <title>Draft genome of anammox bacterium scalindua brodae, obtained using differential coverage binning of sequence data from two enrichment reactors.</title>
        <authorList>
            <person name="Speth D.R."/>
            <person name="Russ L."/>
            <person name="Kartal B."/>
            <person name="Op den Camp H.J."/>
            <person name="Dutilh B.E."/>
            <person name="Jetten M.S."/>
        </authorList>
    </citation>
    <scope>NUCLEOTIDE SEQUENCE [LARGE SCALE GENOMIC DNA]</scope>
    <source>
        <strain evidence="11">RU1</strain>
    </source>
</reference>
<dbReference type="Pfam" id="PF03544">
    <property type="entry name" value="TonB_C"/>
    <property type="match status" value="1"/>
</dbReference>
<dbReference type="EMBL" id="JRYO01000071">
    <property type="protein sequence ID" value="KHE93179.1"/>
    <property type="molecule type" value="Genomic_DNA"/>
</dbReference>
<keyword evidence="8" id="KW-1133">Transmembrane helix</keyword>
<comment type="subcellular location">
    <subcellularLocation>
        <location evidence="1">Cell inner membrane</location>
        <topology evidence="1">Single-pass membrane protein</topology>
        <orientation evidence="1">Periplasmic side</orientation>
    </subcellularLocation>
</comment>
<dbReference type="InterPro" id="IPR037682">
    <property type="entry name" value="TonB_C"/>
</dbReference>
<feature type="domain" description="TonB C-terminal" evidence="10">
    <location>
        <begin position="195"/>
        <end position="285"/>
    </location>
</feature>
<dbReference type="PANTHER" id="PTHR33446">
    <property type="entry name" value="PROTEIN TONB-RELATED"/>
    <property type="match status" value="1"/>
</dbReference>
<comment type="similarity">
    <text evidence="2">Belongs to the TonB family.</text>
</comment>
<keyword evidence="3" id="KW-0813">Transport</keyword>
<dbReference type="GO" id="GO:0031992">
    <property type="term" value="F:energy transducer activity"/>
    <property type="evidence" value="ECO:0007669"/>
    <property type="project" value="TreeGrafter"/>
</dbReference>
<dbReference type="eggNOG" id="COG0810">
    <property type="taxonomic scope" value="Bacteria"/>
</dbReference>
<dbReference type="GO" id="GO:0098797">
    <property type="term" value="C:plasma membrane protein complex"/>
    <property type="evidence" value="ECO:0007669"/>
    <property type="project" value="TreeGrafter"/>
</dbReference>
<evidence type="ECO:0000313" key="12">
    <source>
        <dbReference type="Proteomes" id="UP000030652"/>
    </source>
</evidence>
<evidence type="ECO:0000256" key="4">
    <source>
        <dbReference type="ARBA" id="ARBA00022475"/>
    </source>
</evidence>
<evidence type="ECO:0000256" key="9">
    <source>
        <dbReference type="ARBA" id="ARBA00023136"/>
    </source>
</evidence>
<evidence type="ECO:0000259" key="10">
    <source>
        <dbReference type="PROSITE" id="PS52015"/>
    </source>
</evidence>
<protein>
    <submittedName>
        <fullName evidence="11">Transport protein TonB</fullName>
    </submittedName>
</protein>
<evidence type="ECO:0000256" key="2">
    <source>
        <dbReference type="ARBA" id="ARBA00006555"/>
    </source>
</evidence>
<accession>A0A0B0EKS2</accession>
<dbReference type="GO" id="GO:0055085">
    <property type="term" value="P:transmembrane transport"/>
    <property type="evidence" value="ECO:0007669"/>
    <property type="project" value="InterPro"/>
</dbReference>
<dbReference type="SUPFAM" id="SSF74653">
    <property type="entry name" value="TolA/TonB C-terminal domain"/>
    <property type="match status" value="1"/>
</dbReference>
<comment type="caution">
    <text evidence="11">The sequence shown here is derived from an EMBL/GenBank/DDBJ whole genome shotgun (WGS) entry which is preliminary data.</text>
</comment>
<gene>
    <name evidence="11" type="ORF">SCABRO_01098</name>
</gene>
<keyword evidence="5" id="KW-0997">Cell inner membrane</keyword>
<evidence type="ECO:0000256" key="7">
    <source>
        <dbReference type="ARBA" id="ARBA00022927"/>
    </source>
</evidence>
<dbReference type="InterPro" id="IPR051045">
    <property type="entry name" value="TonB-dependent_transducer"/>
</dbReference>
<evidence type="ECO:0000256" key="8">
    <source>
        <dbReference type="ARBA" id="ARBA00022989"/>
    </source>
</evidence>
<dbReference type="Gene3D" id="3.30.1150.10">
    <property type="match status" value="1"/>
</dbReference>
<sequence length="285" mass="31696">MIPILLYSMMNGNVLFLASIIVSIAVHASLAIGIQHLHFSSAQIPLKSGNLNSELAIHIVFENPQPYSEETERAKNVTKFKEVETRPGDGNQSLPDKQETRESLKLVKEDSYVLMPDGESVPEIPQEEIIYKSEPELKTVSGQMLTQNIANPSGIQQKVVLPHTERAQNVVVDLSKPLPHQQKSEKTSDVENGVLEHTEPGYIKNPPPEYPRLARKLEYTGKVTLNVEVKADGRCGQIQLVTSSGYHMLDNAAMGAVKEWLFTPAKKWGKAITSFTEITVNFQLE</sequence>
<keyword evidence="7" id="KW-0653">Protein transport</keyword>
<evidence type="ECO:0000256" key="3">
    <source>
        <dbReference type="ARBA" id="ARBA00022448"/>
    </source>
</evidence>
<keyword evidence="4" id="KW-1003">Cell membrane</keyword>
<dbReference type="Proteomes" id="UP000030652">
    <property type="component" value="Unassembled WGS sequence"/>
</dbReference>
<evidence type="ECO:0000256" key="5">
    <source>
        <dbReference type="ARBA" id="ARBA00022519"/>
    </source>
</evidence>
<dbReference type="AlphaFoldDB" id="A0A0B0EKS2"/>
<keyword evidence="9" id="KW-0472">Membrane</keyword>
<dbReference type="PANTHER" id="PTHR33446:SF2">
    <property type="entry name" value="PROTEIN TONB"/>
    <property type="match status" value="1"/>
</dbReference>
<dbReference type="InterPro" id="IPR006260">
    <property type="entry name" value="TonB/TolA_C"/>
</dbReference>
<dbReference type="GO" id="GO:0015031">
    <property type="term" value="P:protein transport"/>
    <property type="evidence" value="ECO:0007669"/>
    <property type="project" value="UniProtKB-KW"/>
</dbReference>
<organism evidence="11 12">
    <name type="scientific">Candidatus Scalindua brodae</name>
    <dbReference type="NCBI Taxonomy" id="237368"/>
    <lineage>
        <taxon>Bacteria</taxon>
        <taxon>Pseudomonadati</taxon>
        <taxon>Planctomycetota</taxon>
        <taxon>Candidatus Brocadiia</taxon>
        <taxon>Candidatus Brocadiales</taxon>
        <taxon>Candidatus Scalinduaceae</taxon>
        <taxon>Candidatus Scalindua</taxon>
    </lineage>
</organism>
<dbReference type="NCBIfam" id="TIGR01352">
    <property type="entry name" value="tonB_Cterm"/>
    <property type="match status" value="1"/>
</dbReference>
<evidence type="ECO:0000313" key="11">
    <source>
        <dbReference type="EMBL" id="KHE93179.1"/>
    </source>
</evidence>